<dbReference type="RefSeq" id="WP_098223984.1">
    <property type="nucleotide sequence ID" value="NZ_NTVJ01000305.1"/>
</dbReference>
<accession>A0ABD6S6Q5</accession>
<keyword evidence="1 3" id="KW-0732">Signal</keyword>
<comment type="caution">
    <text evidence="5">The sequence shown here is derived from an EMBL/GenBank/DDBJ whole genome shotgun (WGS) entry which is preliminary data.</text>
</comment>
<dbReference type="InterPro" id="IPR029051">
    <property type="entry name" value="DUF4352"/>
</dbReference>
<dbReference type="PROSITE" id="PS51257">
    <property type="entry name" value="PROKAR_LIPOPROTEIN"/>
    <property type="match status" value="1"/>
</dbReference>
<protein>
    <recommendedName>
        <fullName evidence="4">DUF4352 domain-containing protein</fullName>
    </recommendedName>
</protein>
<feature type="region of interest" description="Disordered" evidence="2">
    <location>
        <begin position="27"/>
        <end position="48"/>
    </location>
</feature>
<evidence type="ECO:0000256" key="3">
    <source>
        <dbReference type="SAM" id="SignalP"/>
    </source>
</evidence>
<feature type="domain" description="DUF4352" evidence="4">
    <location>
        <begin position="48"/>
        <end position="151"/>
    </location>
</feature>
<organism evidence="5 6">
    <name type="scientific">Bacillus thuringiensis</name>
    <dbReference type="NCBI Taxonomy" id="1428"/>
    <lineage>
        <taxon>Bacteria</taxon>
        <taxon>Bacillati</taxon>
        <taxon>Bacillota</taxon>
        <taxon>Bacilli</taxon>
        <taxon>Bacillales</taxon>
        <taxon>Bacillaceae</taxon>
        <taxon>Bacillus</taxon>
        <taxon>Bacillus cereus group</taxon>
    </lineage>
</organism>
<evidence type="ECO:0000256" key="1">
    <source>
        <dbReference type="ARBA" id="ARBA00022729"/>
    </source>
</evidence>
<proteinExistence type="predicted"/>
<evidence type="ECO:0000256" key="2">
    <source>
        <dbReference type="SAM" id="MobiDB-lite"/>
    </source>
</evidence>
<dbReference type="Gene3D" id="2.60.40.1240">
    <property type="match status" value="1"/>
</dbReference>
<name>A0ABD6S6Q5_BACTU</name>
<reference evidence="5 6" key="1">
    <citation type="submission" date="2017-09" db="EMBL/GenBank/DDBJ databases">
        <title>Large-scale bioinformatics analysis of Bacillus genomes uncovers conserved roles of natural products in bacterial physiology.</title>
        <authorList>
            <consortium name="Agbiome Team Llc"/>
            <person name="Bleich R.M."/>
            <person name="Kirk G.J."/>
            <person name="Santa Maria K.C."/>
            <person name="Allen S.E."/>
            <person name="Farag S."/>
            <person name="Shank E.A."/>
            <person name="Bowers A."/>
        </authorList>
    </citation>
    <scope>NUCLEOTIDE SEQUENCE [LARGE SCALE GENOMIC DNA]</scope>
    <source>
        <strain evidence="5 6">AFS005140</strain>
    </source>
</reference>
<dbReference type="InterPro" id="IPR029050">
    <property type="entry name" value="Immunoprotect_excell_Ig-like"/>
</dbReference>
<evidence type="ECO:0000313" key="6">
    <source>
        <dbReference type="Proteomes" id="UP000219897"/>
    </source>
</evidence>
<sequence>MKKGKYKILPVVCMTSILFAGGCTANPGEKKQSIEQKGSDTQKAADTEIGKEKTIQDKKIKITEVKIIKDDTVSEKEQIVQVKFDIKNEGKEDFGIGSGDFYIKDKKGNTYEMYGRDDNFGDVIPADKSLQGNGYYKIAKEVKDLSVVYGPAIERAQGSDKESVEWKIGNPTK</sequence>
<feature type="compositionally biased region" description="Basic and acidic residues" evidence="2">
    <location>
        <begin position="28"/>
        <end position="48"/>
    </location>
</feature>
<dbReference type="AlphaFoldDB" id="A0ABD6S6Q5"/>
<gene>
    <name evidence="5" type="ORF">CN495_35320</name>
</gene>
<dbReference type="Proteomes" id="UP000219897">
    <property type="component" value="Unassembled WGS sequence"/>
</dbReference>
<feature type="signal peptide" evidence="3">
    <location>
        <begin position="1"/>
        <end position="25"/>
    </location>
</feature>
<dbReference type="Pfam" id="PF11611">
    <property type="entry name" value="DUF4352"/>
    <property type="match status" value="1"/>
</dbReference>
<feature type="chain" id="PRO_5044832854" description="DUF4352 domain-containing protein" evidence="3">
    <location>
        <begin position="26"/>
        <end position="173"/>
    </location>
</feature>
<evidence type="ECO:0000313" key="5">
    <source>
        <dbReference type="EMBL" id="PER36573.1"/>
    </source>
</evidence>
<dbReference type="EMBL" id="NTYF01000268">
    <property type="protein sequence ID" value="PER36573.1"/>
    <property type="molecule type" value="Genomic_DNA"/>
</dbReference>
<evidence type="ECO:0000259" key="4">
    <source>
        <dbReference type="Pfam" id="PF11611"/>
    </source>
</evidence>